<evidence type="ECO:0008006" key="4">
    <source>
        <dbReference type="Google" id="ProtNLM"/>
    </source>
</evidence>
<dbReference type="Proteomes" id="UP000813444">
    <property type="component" value="Unassembled WGS sequence"/>
</dbReference>
<comment type="caution">
    <text evidence="2">The sequence shown here is derived from an EMBL/GenBank/DDBJ whole genome shotgun (WGS) entry which is preliminary data.</text>
</comment>
<evidence type="ECO:0000256" key="1">
    <source>
        <dbReference type="SAM" id="SignalP"/>
    </source>
</evidence>
<sequence length="168" mass="17153">MFSRSVILAIAAMAASSSAQLMPRQTNINIDVGGGSIDLGCVTSVTGLLDSAPTPPPALVSEWSQNPPDDACSYTGSQSSEYSSYSSEIESWLSSNEGEVRSFVSSCPEVTNFIGLVGGEYPICTSDLESVLEAASPTTSSPPDNAAPRETGAAMAALAVVGLVAAIL</sequence>
<name>A0A8K0T272_9HYPO</name>
<evidence type="ECO:0000313" key="3">
    <source>
        <dbReference type="Proteomes" id="UP000813444"/>
    </source>
</evidence>
<feature type="chain" id="PRO_5035467783" description="Infection structure specific protein" evidence="1">
    <location>
        <begin position="20"/>
        <end position="168"/>
    </location>
</feature>
<dbReference type="EMBL" id="JAGPNK010000003">
    <property type="protein sequence ID" value="KAH7324761.1"/>
    <property type="molecule type" value="Genomic_DNA"/>
</dbReference>
<feature type="signal peptide" evidence="1">
    <location>
        <begin position="1"/>
        <end position="19"/>
    </location>
</feature>
<accession>A0A8K0T272</accession>
<dbReference type="OrthoDB" id="3561078at2759"/>
<keyword evidence="3" id="KW-1185">Reference proteome</keyword>
<gene>
    <name evidence="2" type="ORF">B0I35DRAFT_424935</name>
</gene>
<evidence type="ECO:0000313" key="2">
    <source>
        <dbReference type="EMBL" id="KAH7324761.1"/>
    </source>
</evidence>
<protein>
    <recommendedName>
        <fullName evidence="4">Infection structure specific protein</fullName>
    </recommendedName>
</protein>
<organism evidence="2 3">
    <name type="scientific">Stachybotrys elegans</name>
    <dbReference type="NCBI Taxonomy" id="80388"/>
    <lineage>
        <taxon>Eukaryota</taxon>
        <taxon>Fungi</taxon>
        <taxon>Dikarya</taxon>
        <taxon>Ascomycota</taxon>
        <taxon>Pezizomycotina</taxon>
        <taxon>Sordariomycetes</taxon>
        <taxon>Hypocreomycetidae</taxon>
        <taxon>Hypocreales</taxon>
        <taxon>Stachybotryaceae</taxon>
        <taxon>Stachybotrys</taxon>
    </lineage>
</organism>
<keyword evidence="1" id="KW-0732">Signal</keyword>
<reference evidence="2" key="1">
    <citation type="journal article" date="2021" name="Nat. Commun.">
        <title>Genetic determinants of endophytism in the Arabidopsis root mycobiome.</title>
        <authorList>
            <person name="Mesny F."/>
            <person name="Miyauchi S."/>
            <person name="Thiergart T."/>
            <person name="Pickel B."/>
            <person name="Atanasova L."/>
            <person name="Karlsson M."/>
            <person name="Huettel B."/>
            <person name="Barry K.W."/>
            <person name="Haridas S."/>
            <person name="Chen C."/>
            <person name="Bauer D."/>
            <person name="Andreopoulos W."/>
            <person name="Pangilinan J."/>
            <person name="LaButti K."/>
            <person name="Riley R."/>
            <person name="Lipzen A."/>
            <person name="Clum A."/>
            <person name="Drula E."/>
            <person name="Henrissat B."/>
            <person name="Kohler A."/>
            <person name="Grigoriev I.V."/>
            <person name="Martin F.M."/>
            <person name="Hacquard S."/>
        </authorList>
    </citation>
    <scope>NUCLEOTIDE SEQUENCE</scope>
    <source>
        <strain evidence="2">MPI-CAGE-CH-0235</strain>
    </source>
</reference>
<dbReference type="AlphaFoldDB" id="A0A8K0T272"/>
<proteinExistence type="predicted"/>